<organism evidence="3 4">
    <name type="scientific">Filimonas effusa</name>
    <dbReference type="NCBI Taxonomy" id="2508721"/>
    <lineage>
        <taxon>Bacteria</taxon>
        <taxon>Pseudomonadati</taxon>
        <taxon>Bacteroidota</taxon>
        <taxon>Chitinophagia</taxon>
        <taxon>Chitinophagales</taxon>
        <taxon>Chitinophagaceae</taxon>
        <taxon>Filimonas</taxon>
    </lineage>
</organism>
<keyword evidence="4" id="KW-1185">Reference proteome</keyword>
<dbReference type="InterPro" id="IPR001296">
    <property type="entry name" value="Glyco_trans_1"/>
</dbReference>
<feature type="domain" description="Glycosyl transferase family 1" evidence="1">
    <location>
        <begin position="209"/>
        <end position="359"/>
    </location>
</feature>
<dbReference type="PANTHER" id="PTHR45947">
    <property type="entry name" value="SULFOQUINOVOSYL TRANSFERASE SQD2"/>
    <property type="match status" value="1"/>
</dbReference>
<evidence type="ECO:0000313" key="3">
    <source>
        <dbReference type="EMBL" id="RXK87342.1"/>
    </source>
</evidence>
<dbReference type="Pfam" id="PF13439">
    <property type="entry name" value="Glyco_transf_4"/>
    <property type="match status" value="1"/>
</dbReference>
<dbReference type="Gene3D" id="3.40.50.2000">
    <property type="entry name" value="Glycogen Phosphorylase B"/>
    <property type="match status" value="2"/>
</dbReference>
<protein>
    <submittedName>
        <fullName evidence="3">Glycosyltransferase</fullName>
    </submittedName>
</protein>
<evidence type="ECO:0000259" key="1">
    <source>
        <dbReference type="Pfam" id="PF00534"/>
    </source>
</evidence>
<dbReference type="PANTHER" id="PTHR45947:SF13">
    <property type="entry name" value="TRANSFERASE"/>
    <property type="match status" value="1"/>
</dbReference>
<dbReference type="InterPro" id="IPR028098">
    <property type="entry name" value="Glyco_trans_4-like_N"/>
</dbReference>
<dbReference type="GO" id="GO:0016757">
    <property type="term" value="F:glycosyltransferase activity"/>
    <property type="evidence" value="ECO:0007669"/>
    <property type="project" value="InterPro"/>
</dbReference>
<sequence>MRILIIHTYYQFKGGEDLVFEQESALLMQKHEVRKLVFKNNSGIKGAIQFLFSIWNPVSSAPLKKMIRTFKPQIIHIHNFHFALGPLVIRVANRRGIPVVLTLHNYRLLCPSATLLKDGKIFSDSINSGFPWKAVFAGVYRNSVLQTFWLAYINWIHKKSGTWNKVDRFITLTDFARRLFINSALNIDNSRFSIKPNFVEKVISIDSHSRDEYFLFIGRLSQEKGIDLLLDAFERTNARLLIAGDGPLKDLVVSYCSSRQNIEYLGPLGKEEVLGAMRRCSALIFPSIWFEGMPMTILEAFSTGTPVIASKLGAMESMIQHGQNGLLFEYGSATALWEVLNYWNTLDINERRLFSQRAYDSYLLNYTPEISLNILDEIYSELGRISD</sequence>
<dbReference type="Proteomes" id="UP000290545">
    <property type="component" value="Unassembled WGS sequence"/>
</dbReference>
<proteinExistence type="predicted"/>
<dbReference type="AlphaFoldDB" id="A0A4Q1DCZ1"/>
<dbReference type="InterPro" id="IPR050194">
    <property type="entry name" value="Glycosyltransferase_grp1"/>
</dbReference>
<dbReference type="SUPFAM" id="SSF53756">
    <property type="entry name" value="UDP-Glycosyltransferase/glycogen phosphorylase"/>
    <property type="match status" value="1"/>
</dbReference>
<dbReference type="EMBL" id="SDHZ01000001">
    <property type="protein sequence ID" value="RXK87342.1"/>
    <property type="molecule type" value="Genomic_DNA"/>
</dbReference>
<feature type="domain" description="Glycosyltransferase subfamily 4-like N-terminal" evidence="2">
    <location>
        <begin position="53"/>
        <end position="199"/>
    </location>
</feature>
<dbReference type="Pfam" id="PF00534">
    <property type="entry name" value="Glycos_transf_1"/>
    <property type="match status" value="1"/>
</dbReference>
<accession>A0A4Q1DCZ1</accession>
<dbReference type="OrthoDB" id="9792322at2"/>
<name>A0A4Q1DCZ1_9BACT</name>
<keyword evidence="3" id="KW-0808">Transferase</keyword>
<reference evidence="3 4" key="1">
    <citation type="submission" date="2019-01" db="EMBL/GenBank/DDBJ databases">
        <title>Filimonas sp. strain TTM-71.</title>
        <authorList>
            <person name="Chen W.-M."/>
        </authorList>
    </citation>
    <scope>NUCLEOTIDE SEQUENCE [LARGE SCALE GENOMIC DNA]</scope>
    <source>
        <strain evidence="3 4">TTM-71</strain>
    </source>
</reference>
<comment type="caution">
    <text evidence="3">The sequence shown here is derived from an EMBL/GenBank/DDBJ whole genome shotgun (WGS) entry which is preliminary data.</text>
</comment>
<gene>
    <name evidence="3" type="ORF">ESB13_11350</name>
</gene>
<dbReference type="RefSeq" id="WP_129003093.1">
    <property type="nucleotide sequence ID" value="NZ_SDHZ01000001.1"/>
</dbReference>
<evidence type="ECO:0000259" key="2">
    <source>
        <dbReference type="Pfam" id="PF13439"/>
    </source>
</evidence>
<evidence type="ECO:0000313" key="4">
    <source>
        <dbReference type="Proteomes" id="UP000290545"/>
    </source>
</evidence>